<sequence length="126" mass="14086">MRADFFGTLIRTRRTLIRPRVCSSSYPSDQLQPQGVRDPRRTQLRLDLGQLAFKTAKLPVRIRTARNPDCNSSRSTISCSHLQPQSVRVQDSSCPTRIPAQLEVHSLGGPVSTIYKPKGISNSKNI</sequence>
<organism evidence="1 2">
    <name type="scientific">Brassica cretica</name>
    <name type="common">Mustard</name>
    <dbReference type="NCBI Taxonomy" id="69181"/>
    <lineage>
        <taxon>Eukaryota</taxon>
        <taxon>Viridiplantae</taxon>
        <taxon>Streptophyta</taxon>
        <taxon>Embryophyta</taxon>
        <taxon>Tracheophyta</taxon>
        <taxon>Spermatophyta</taxon>
        <taxon>Magnoliopsida</taxon>
        <taxon>eudicotyledons</taxon>
        <taxon>Gunneridae</taxon>
        <taxon>Pentapetalae</taxon>
        <taxon>rosids</taxon>
        <taxon>malvids</taxon>
        <taxon>Brassicales</taxon>
        <taxon>Brassicaceae</taxon>
        <taxon>Brassiceae</taxon>
        <taxon>Brassica</taxon>
    </lineage>
</organism>
<dbReference type="Proteomes" id="UP000712281">
    <property type="component" value="Unassembled WGS sequence"/>
</dbReference>
<reference evidence="1" key="1">
    <citation type="submission" date="2019-12" db="EMBL/GenBank/DDBJ databases">
        <title>Genome sequencing and annotation of Brassica cretica.</title>
        <authorList>
            <person name="Studholme D.J."/>
            <person name="Sarris P.F."/>
        </authorList>
    </citation>
    <scope>NUCLEOTIDE SEQUENCE</scope>
    <source>
        <strain evidence="1">PFS-001/15</strain>
        <tissue evidence="1">Leaf</tissue>
    </source>
</reference>
<dbReference type="AlphaFoldDB" id="A0A8S9G7L7"/>
<accession>A0A8S9G7L7</accession>
<name>A0A8S9G7L7_BRACR</name>
<evidence type="ECO:0000313" key="1">
    <source>
        <dbReference type="EMBL" id="KAF2541269.1"/>
    </source>
</evidence>
<comment type="caution">
    <text evidence="1">The sequence shown here is derived from an EMBL/GenBank/DDBJ whole genome shotgun (WGS) entry which is preliminary data.</text>
</comment>
<dbReference type="EMBL" id="QGKW02002005">
    <property type="protein sequence ID" value="KAF2541269.1"/>
    <property type="molecule type" value="Genomic_DNA"/>
</dbReference>
<protein>
    <submittedName>
        <fullName evidence="1">Uncharacterized protein</fullName>
    </submittedName>
</protein>
<evidence type="ECO:0000313" key="2">
    <source>
        <dbReference type="Proteomes" id="UP000712281"/>
    </source>
</evidence>
<proteinExistence type="predicted"/>
<gene>
    <name evidence="1" type="ORF">F2Q68_00031960</name>
</gene>